<dbReference type="EMBL" id="JACHIO010000001">
    <property type="protein sequence ID" value="MBB5061784.1"/>
    <property type="molecule type" value="Genomic_DNA"/>
</dbReference>
<feature type="chain" id="PRO_5030970315" evidence="5">
    <location>
        <begin position="21"/>
        <end position="1189"/>
    </location>
</feature>
<protein>
    <submittedName>
        <fullName evidence="7">Alpha-mannosidase</fullName>
        <ecNumber evidence="7">3.2.1.24</ecNumber>
    </submittedName>
</protein>
<dbReference type="InterPro" id="IPR027291">
    <property type="entry name" value="Glyco_hydro_38_N_sf"/>
</dbReference>
<dbReference type="PANTHER" id="PTHR46017">
    <property type="entry name" value="ALPHA-MANNOSIDASE 2C1"/>
    <property type="match status" value="1"/>
</dbReference>
<dbReference type="Proteomes" id="UP000584867">
    <property type="component" value="Unassembled WGS sequence"/>
</dbReference>
<reference evidence="7 8" key="1">
    <citation type="submission" date="2020-08" db="EMBL/GenBank/DDBJ databases">
        <title>Genomic Encyclopedia of Type Strains, Phase IV (KMG-V): Genome sequencing to study the core and pangenomes of soil and plant-associated prokaryotes.</title>
        <authorList>
            <person name="Whitman W."/>
        </authorList>
    </citation>
    <scope>NUCLEOTIDE SEQUENCE [LARGE SCALE GENOMIC DNA]</scope>
    <source>
        <strain evidence="7 8">X5P3</strain>
    </source>
</reference>
<evidence type="ECO:0000256" key="4">
    <source>
        <dbReference type="ARBA" id="ARBA00023295"/>
    </source>
</evidence>
<feature type="signal peptide" evidence="5">
    <location>
        <begin position="1"/>
        <end position="20"/>
    </location>
</feature>
<evidence type="ECO:0000256" key="5">
    <source>
        <dbReference type="SAM" id="SignalP"/>
    </source>
</evidence>
<dbReference type="EC" id="3.2.1.24" evidence="7"/>
<keyword evidence="2" id="KW-0479">Metal-binding</keyword>
<dbReference type="GO" id="GO:0009313">
    <property type="term" value="P:oligosaccharide catabolic process"/>
    <property type="evidence" value="ECO:0007669"/>
    <property type="project" value="TreeGrafter"/>
</dbReference>
<dbReference type="InterPro" id="IPR015341">
    <property type="entry name" value="Glyco_hydro_38_cen"/>
</dbReference>
<evidence type="ECO:0000256" key="3">
    <source>
        <dbReference type="ARBA" id="ARBA00022801"/>
    </source>
</evidence>
<evidence type="ECO:0000256" key="2">
    <source>
        <dbReference type="ARBA" id="ARBA00022723"/>
    </source>
</evidence>
<dbReference type="InterPro" id="IPR011013">
    <property type="entry name" value="Gal_mutarotase_sf_dom"/>
</dbReference>
<dbReference type="InterPro" id="IPR000602">
    <property type="entry name" value="Glyco_hydro_38_N"/>
</dbReference>
<gene>
    <name evidence="7" type="ORF">HDF15_000109</name>
</gene>
<sequence>MGITFHTACAIVRRPLLSVAAMLVLITAVDGQTMTPPDITKTPTLFVVPYAHLDTQWRWEFPQTISQFLPKTMQMNFDDMDKYPHYVFNWTGANRYRLMKEYFPSDYARIKGYVARGQWFPAGSSVEEGDVNLPSAEGVFRQILYGNTYFRHEFGKSSNEFMLPDSFGFPASLPTILAHAGLAGFSTQKIGGRWPAGPKAGGLDSPEQTPDGVPFNVGVWVGPDGKSVIAALHPGAYGSSIYTDLSEAPGTSMEQTLLSSAQKPALTTEQANALHRLVAADTDWEKRIDLDGKASSVFADYRYVGTGDTGGAPQESTIKLLEAIVTKSDTILPSLPKLNGAPAFPAHSVTVRVGEGPVHVVESSADQIFRAITPEMAAHMPHYEGDLELTDHSAGSLTSQAYHKRWIIKDENLADAAEKASIAAQWLGARDYPQQRLNDAWMLALAGHFHDTGAGTSTPRAYQYAWNDDVIAANQFAAVLTSASAAVASGLDTRTQGVPVVVYNPLNIARQDLVEAAVVFPSGAPKAVRVYGPDGQETPAQWGDGKVVFLASMPSVGYAVFAVRPAAQPAENKALHVSDRSLENQRYRVLLNEDGDVSSLYDKKLGRELLSAPLKLAISTDIPRNYPAWNMDFAQEQAAPRTFVSGPAEIRISENGPARVSLEVTRQTEGSRFVQTVSLAVGDAGNRVDLHDAIDWKTAGSNLKAAFSLSASNPKATYSWDIGTVERSNSQPKQYELASHRWIDLMDKSGSFGVTLLTDVKNGSDKPGDQTIRVTLLRSPGAKPTADGHPGNFSDQTNQDWGHHEIVLGVAGHSGDFRQEETAWQAYRVNDPLISFTTEKHPGTLGKSFSLVRVSDPAIRVLAFKKAEDSDELILRMVELNGRPAPSTHVSFAVPVASAREVNAQEEPVGPAEVSHGDLIASFTAYQPRTFALKLAPPQARLTQPQEQAVALHYDHAVASNDDTKIEDGGIDGKGDALPAEMLPAEIDYGPVRFKLAAAKTGVPNAVTAKGQTLALPAGRFNRVYLLAAASSEDDQKARFRVGNHAAELNIQSWTGWVGQWDTRLWKDTPEHDWAVSANLASWHPLDATNTPKPPTWRYPDDYVGLKPGYIKQAPLGWYASHHHTAEGLNEPYQYSYLFVYSLALPAGARTLTLPNNDKIQILSISVVNDNPSLIPAAPLFDTLNRSEP</sequence>
<dbReference type="Gene3D" id="2.70.98.30">
    <property type="entry name" value="Golgi alpha-mannosidase II, domain 4"/>
    <property type="match status" value="1"/>
</dbReference>
<dbReference type="RefSeq" id="WP_184252332.1">
    <property type="nucleotide sequence ID" value="NZ_JACHIO010000001.1"/>
</dbReference>
<dbReference type="Gene3D" id="3.20.110.10">
    <property type="entry name" value="Glycoside hydrolase 38, N terminal domain"/>
    <property type="match status" value="1"/>
</dbReference>
<comment type="caution">
    <text evidence="7">The sequence shown here is derived from an EMBL/GenBank/DDBJ whole genome shotgun (WGS) entry which is preliminary data.</text>
</comment>
<keyword evidence="3 7" id="KW-0378">Hydrolase</keyword>
<evidence type="ECO:0000256" key="1">
    <source>
        <dbReference type="ARBA" id="ARBA00009792"/>
    </source>
</evidence>
<dbReference type="PANTHER" id="PTHR46017:SF1">
    <property type="entry name" value="ALPHA-MANNOSIDASE 2C1"/>
    <property type="match status" value="1"/>
</dbReference>
<proteinExistence type="inferred from homology"/>
<name>A0A7W7ZLL3_9BACT</name>
<dbReference type="InterPro" id="IPR011682">
    <property type="entry name" value="Glyco_hydro_38_C"/>
</dbReference>
<organism evidence="7 8">
    <name type="scientific">Granulicella mallensis</name>
    <dbReference type="NCBI Taxonomy" id="940614"/>
    <lineage>
        <taxon>Bacteria</taxon>
        <taxon>Pseudomonadati</taxon>
        <taxon>Acidobacteriota</taxon>
        <taxon>Terriglobia</taxon>
        <taxon>Terriglobales</taxon>
        <taxon>Acidobacteriaceae</taxon>
        <taxon>Granulicella</taxon>
    </lineage>
</organism>
<dbReference type="GO" id="GO:0046872">
    <property type="term" value="F:metal ion binding"/>
    <property type="evidence" value="ECO:0007669"/>
    <property type="project" value="UniProtKB-KW"/>
</dbReference>
<dbReference type="Pfam" id="PF07748">
    <property type="entry name" value="Glyco_hydro_38C"/>
    <property type="match status" value="1"/>
</dbReference>
<dbReference type="Gene3D" id="1.20.1270.50">
    <property type="entry name" value="Glycoside hydrolase family 38, central domain"/>
    <property type="match status" value="1"/>
</dbReference>
<dbReference type="SUPFAM" id="SSF88688">
    <property type="entry name" value="Families 57/38 glycoside transferase middle domain"/>
    <property type="match status" value="1"/>
</dbReference>
<dbReference type="SUPFAM" id="SSF74650">
    <property type="entry name" value="Galactose mutarotase-like"/>
    <property type="match status" value="1"/>
</dbReference>
<dbReference type="GO" id="GO:0030246">
    <property type="term" value="F:carbohydrate binding"/>
    <property type="evidence" value="ECO:0007669"/>
    <property type="project" value="InterPro"/>
</dbReference>
<dbReference type="SUPFAM" id="SSF88713">
    <property type="entry name" value="Glycoside hydrolase/deacetylase"/>
    <property type="match status" value="1"/>
</dbReference>
<dbReference type="Pfam" id="PF01074">
    <property type="entry name" value="Glyco_hydro_38N"/>
    <property type="match status" value="1"/>
</dbReference>
<keyword evidence="5" id="KW-0732">Signal</keyword>
<dbReference type="InterPro" id="IPR037094">
    <property type="entry name" value="Glyco_hydro_38_cen_sf"/>
</dbReference>
<dbReference type="InterPro" id="IPR011330">
    <property type="entry name" value="Glyco_hydro/deAcase_b/a-brl"/>
</dbReference>
<dbReference type="InterPro" id="IPR028995">
    <property type="entry name" value="Glyco_hydro_57/38_cen_sf"/>
</dbReference>
<dbReference type="GO" id="GO:0004559">
    <property type="term" value="F:alpha-mannosidase activity"/>
    <property type="evidence" value="ECO:0007669"/>
    <property type="project" value="UniProtKB-EC"/>
</dbReference>
<comment type="similarity">
    <text evidence="1">Belongs to the glycosyl hydrolase 38 family.</text>
</comment>
<dbReference type="SMART" id="SM00872">
    <property type="entry name" value="Alpha-mann_mid"/>
    <property type="match status" value="1"/>
</dbReference>
<keyword evidence="4 7" id="KW-0326">Glycosidase</keyword>
<dbReference type="InterPro" id="IPR041147">
    <property type="entry name" value="GH38_C"/>
</dbReference>
<feature type="domain" description="Glycoside hydrolase family 38 central" evidence="6">
    <location>
        <begin position="391"/>
        <end position="469"/>
    </location>
</feature>
<dbReference type="Pfam" id="PF17677">
    <property type="entry name" value="Glyco_hydro38C2"/>
    <property type="match status" value="1"/>
</dbReference>
<dbReference type="AlphaFoldDB" id="A0A7W7ZLL3"/>
<evidence type="ECO:0000313" key="7">
    <source>
        <dbReference type="EMBL" id="MBB5061784.1"/>
    </source>
</evidence>
<evidence type="ECO:0000313" key="8">
    <source>
        <dbReference type="Proteomes" id="UP000584867"/>
    </source>
</evidence>
<accession>A0A7W7ZLL3</accession>
<evidence type="ECO:0000259" key="6">
    <source>
        <dbReference type="SMART" id="SM00872"/>
    </source>
</evidence>
<dbReference type="GO" id="GO:0006013">
    <property type="term" value="P:mannose metabolic process"/>
    <property type="evidence" value="ECO:0007669"/>
    <property type="project" value="InterPro"/>
</dbReference>